<keyword evidence="2" id="KW-1185">Reference proteome</keyword>
<reference evidence="1" key="1">
    <citation type="submission" date="2021-01" db="EMBL/GenBank/DDBJ databases">
        <title>Whole genome shotgun sequence of Virgisporangium aliadipatigenens NBRC 105644.</title>
        <authorList>
            <person name="Komaki H."/>
            <person name="Tamura T."/>
        </authorList>
    </citation>
    <scope>NUCLEOTIDE SEQUENCE</scope>
    <source>
        <strain evidence="1">NBRC 105644</strain>
    </source>
</reference>
<sequence length="224" mass="25373">MFQHWRHLTFLHWRYPVEAVQALLPPGLTAQEFDGSAWIGLVPFLMDRVRAPFVPPVPWLSRFPETNVRTYVSGPDGSQGIWFFSLDAARMPAVLAGRSAYRLPYLWARMALRHGPGEYRYRSSRRWPGPRGARCDATVVPGDPVEPGELEYFLTYRFRLYAAMRRGLVVAEAGHGPWPLRTGRLVHLDENVVEAAGLPKPEGEPLVHTSPGVGVRIGPWRRLL</sequence>
<dbReference type="EMBL" id="BOPF01000022">
    <property type="protein sequence ID" value="GIJ48722.1"/>
    <property type="molecule type" value="Genomic_DNA"/>
</dbReference>
<dbReference type="Proteomes" id="UP000619260">
    <property type="component" value="Unassembled WGS sequence"/>
</dbReference>
<dbReference type="PANTHER" id="PTHR39186">
    <property type="entry name" value="DUF2071 FAMILY PROTEIN"/>
    <property type="match status" value="1"/>
</dbReference>
<dbReference type="InterPro" id="IPR023375">
    <property type="entry name" value="ADC_dom_sf"/>
</dbReference>
<accession>A0A8J3YQH5</accession>
<dbReference type="Pfam" id="PF09844">
    <property type="entry name" value="DUF2071"/>
    <property type="match status" value="1"/>
</dbReference>
<dbReference type="PANTHER" id="PTHR39186:SF1">
    <property type="entry name" value="DUF2071 DOMAIN-CONTAINING PROTEIN"/>
    <property type="match status" value="1"/>
</dbReference>
<protein>
    <recommendedName>
        <fullName evidence="3">DUF2071 domain-containing protein</fullName>
    </recommendedName>
</protein>
<gene>
    <name evidence="1" type="ORF">Val02_56080</name>
</gene>
<evidence type="ECO:0008006" key="3">
    <source>
        <dbReference type="Google" id="ProtNLM"/>
    </source>
</evidence>
<evidence type="ECO:0000313" key="1">
    <source>
        <dbReference type="EMBL" id="GIJ48722.1"/>
    </source>
</evidence>
<evidence type="ECO:0000313" key="2">
    <source>
        <dbReference type="Proteomes" id="UP000619260"/>
    </source>
</evidence>
<comment type="caution">
    <text evidence="1">The sequence shown here is derived from an EMBL/GenBank/DDBJ whole genome shotgun (WGS) entry which is preliminary data.</text>
</comment>
<organism evidence="1 2">
    <name type="scientific">Virgisporangium aliadipatigenens</name>
    <dbReference type="NCBI Taxonomy" id="741659"/>
    <lineage>
        <taxon>Bacteria</taxon>
        <taxon>Bacillati</taxon>
        <taxon>Actinomycetota</taxon>
        <taxon>Actinomycetes</taxon>
        <taxon>Micromonosporales</taxon>
        <taxon>Micromonosporaceae</taxon>
        <taxon>Virgisporangium</taxon>
    </lineage>
</organism>
<proteinExistence type="predicted"/>
<name>A0A8J3YQH5_9ACTN</name>
<dbReference type="InterPro" id="IPR018644">
    <property type="entry name" value="DUF2071"/>
</dbReference>
<dbReference type="SUPFAM" id="SSF160104">
    <property type="entry name" value="Acetoacetate decarboxylase-like"/>
    <property type="match status" value="1"/>
</dbReference>
<dbReference type="AlphaFoldDB" id="A0A8J3YQH5"/>